<feature type="transmembrane region" description="Helical" evidence="1">
    <location>
        <begin position="71"/>
        <end position="95"/>
    </location>
</feature>
<evidence type="ECO:0000313" key="3">
    <source>
        <dbReference type="Proteomes" id="UP000490386"/>
    </source>
</evidence>
<keyword evidence="1" id="KW-0812">Transmembrane</keyword>
<dbReference type="EMBL" id="WBJX01000006">
    <property type="protein sequence ID" value="KAB1636458.1"/>
    <property type="molecule type" value="Genomic_DNA"/>
</dbReference>
<evidence type="ECO:0000256" key="1">
    <source>
        <dbReference type="SAM" id="Phobius"/>
    </source>
</evidence>
<dbReference type="AlphaFoldDB" id="A0A7J5AYE6"/>
<organism evidence="2 3">
    <name type="scientific">Pseudoclavibacter terrae</name>
    <dbReference type="NCBI Taxonomy" id="1530195"/>
    <lineage>
        <taxon>Bacteria</taxon>
        <taxon>Bacillati</taxon>
        <taxon>Actinomycetota</taxon>
        <taxon>Actinomycetes</taxon>
        <taxon>Micrococcales</taxon>
        <taxon>Microbacteriaceae</taxon>
        <taxon>Pseudoclavibacter</taxon>
    </lineage>
</organism>
<sequence>MTLVIGVLLGLSVGEMLYYGYANSSDTWTVPKGHYEEAVTTTGIAAVAHFLVWIVSLAAAAITAACTHRSVWWSLAIITVIVGLEIGAIIVIQHARFEAGAYMG</sequence>
<gene>
    <name evidence="2" type="ORF">F8O03_16045</name>
</gene>
<proteinExistence type="predicted"/>
<dbReference type="OrthoDB" id="5118172at2"/>
<evidence type="ECO:0000313" key="2">
    <source>
        <dbReference type="EMBL" id="KAB1636458.1"/>
    </source>
</evidence>
<dbReference type="RefSeq" id="WP_151424757.1">
    <property type="nucleotide sequence ID" value="NZ_WBJX01000006.1"/>
</dbReference>
<name>A0A7J5AYE6_9MICO</name>
<keyword evidence="1" id="KW-1133">Transmembrane helix</keyword>
<reference evidence="2 3" key="1">
    <citation type="submission" date="2019-09" db="EMBL/GenBank/DDBJ databases">
        <title>Phylogeny of genus Pseudoclavibacter and closely related genus.</title>
        <authorList>
            <person name="Li Y."/>
        </authorList>
    </citation>
    <scope>NUCLEOTIDE SEQUENCE [LARGE SCALE GENOMIC DNA]</scope>
    <source>
        <strain evidence="2 3">THG-MD12</strain>
    </source>
</reference>
<keyword evidence="3" id="KW-1185">Reference proteome</keyword>
<keyword evidence="1" id="KW-0472">Membrane</keyword>
<protein>
    <submittedName>
        <fullName evidence="2">Uncharacterized protein</fullName>
    </submittedName>
</protein>
<comment type="caution">
    <text evidence="2">The sequence shown here is derived from an EMBL/GenBank/DDBJ whole genome shotgun (WGS) entry which is preliminary data.</text>
</comment>
<feature type="transmembrane region" description="Helical" evidence="1">
    <location>
        <begin position="38"/>
        <end position="64"/>
    </location>
</feature>
<dbReference type="Proteomes" id="UP000490386">
    <property type="component" value="Unassembled WGS sequence"/>
</dbReference>
<accession>A0A7J5AYE6</accession>